<evidence type="ECO:0000313" key="4">
    <source>
        <dbReference type="Proteomes" id="UP000277007"/>
    </source>
</evidence>
<accession>A0A3S0I1S4</accession>
<gene>
    <name evidence="3" type="ORF">EJ903_09675</name>
</gene>
<dbReference type="Proteomes" id="UP000277007">
    <property type="component" value="Unassembled WGS sequence"/>
</dbReference>
<name>A0A3S0I1S4_9PROT</name>
<dbReference type="GO" id="GO:0046820">
    <property type="term" value="F:4-amino-4-deoxychorismate synthase activity"/>
    <property type="evidence" value="ECO:0007669"/>
    <property type="project" value="TreeGrafter"/>
</dbReference>
<dbReference type="GO" id="GO:0000162">
    <property type="term" value="P:L-tryptophan biosynthetic process"/>
    <property type="evidence" value="ECO:0007669"/>
    <property type="project" value="TreeGrafter"/>
</dbReference>
<dbReference type="PRINTS" id="PR00095">
    <property type="entry name" value="ANTSNTHASEI"/>
</dbReference>
<dbReference type="SUPFAM" id="SSF56322">
    <property type="entry name" value="ADC synthase"/>
    <property type="match status" value="1"/>
</dbReference>
<keyword evidence="4" id="KW-1185">Reference proteome</keyword>
<evidence type="ECO:0000259" key="1">
    <source>
        <dbReference type="Pfam" id="PF00425"/>
    </source>
</evidence>
<dbReference type="InterPro" id="IPR015890">
    <property type="entry name" value="Chorismate_C"/>
</dbReference>
<dbReference type="AlphaFoldDB" id="A0A3S0I1S4"/>
<dbReference type="Gene3D" id="3.60.120.10">
    <property type="entry name" value="Anthranilate synthase"/>
    <property type="match status" value="1"/>
</dbReference>
<feature type="domain" description="Chorismate-utilising enzyme C-terminal" evidence="1">
    <location>
        <begin position="212"/>
        <end position="479"/>
    </location>
</feature>
<feature type="domain" description="Anthranilate synthase component I N-terminal" evidence="2">
    <location>
        <begin position="21"/>
        <end position="154"/>
    </location>
</feature>
<dbReference type="InterPro" id="IPR005801">
    <property type="entry name" value="ADC_synthase"/>
</dbReference>
<comment type="caution">
    <text evidence="3">The sequence shown here is derived from an EMBL/GenBank/DDBJ whole genome shotgun (WGS) entry which is preliminary data.</text>
</comment>
<protein>
    <submittedName>
        <fullName evidence="3">Anthranilate synthase component I family protein</fullName>
    </submittedName>
</protein>
<dbReference type="PANTHER" id="PTHR11236">
    <property type="entry name" value="AMINOBENZOATE/ANTHRANILATE SYNTHASE"/>
    <property type="match status" value="1"/>
</dbReference>
<dbReference type="InterPro" id="IPR019999">
    <property type="entry name" value="Anth_synth_I-like"/>
</dbReference>
<dbReference type="PANTHER" id="PTHR11236:SF50">
    <property type="entry name" value="AMINODEOXYCHORISMATE SYNTHASE COMPONENT 1"/>
    <property type="match status" value="1"/>
</dbReference>
<sequence>MIAEAWIDGSGLLIQDIPYRDPVAAFAPWSGEPLAALLHSAADAGGRGRFTILAVEPFRRLEASGGVVSVDGQPVDGDPFTVLHDHLASCRLTAGADPSVLPVPFRTGAVGFLGYGLGRVLERLPCRHPDDSGLPDLLFGLYDTAIVFDERDKRGWILSSGFPERDPAARRTRAHARLRAVADRLAAAPVLPPPAATATATTGWRPELDRGSYERRVARVLDYIGAGDVFQANVTGRFLADRPVGLTVFDLYRRLLALSPAPFAACLVWRDGEGQGVGPGMGPGIGLASASPERFLCLTADGRIETRPIKGTRPRGTTPAEDAALAEELAGSVKDRAENLMITDLLRNDIGRVARIGSVRVPTLCAVERFASVHHLVSVVEGRLRAGLGPVDLLRATFPGGSVTGAPKIRAMEIIDEVEEARRGAYCGAIAWIGFDGAMDSSVVIRTLSVTADRVIAQAGGGIVADSDPGREHEEMMVKIAPLLRALDGGG</sequence>
<dbReference type="RefSeq" id="WP_126614802.1">
    <property type="nucleotide sequence ID" value="NZ_RXMA01000007.1"/>
</dbReference>
<evidence type="ECO:0000259" key="2">
    <source>
        <dbReference type="Pfam" id="PF04715"/>
    </source>
</evidence>
<evidence type="ECO:0000313" key="3">
    <source>
        <dbReference type="EMBL" id="RTR21129.1"/>
    </source>
</evidence>
<dbReference type="OrthoDB" id="9803598at2"/>
<reference evidence="3 4" key="1">
    <citation type="submission" date="2018-12" db="EMBL/GenBank/DDBJ databases">
        <authorList>
            <person name="Yang Y."/>
        </authorList>
    </citation>
    <scope>NUCLEOTIDE SEQUENCE [LARGE SCALE GENOMIC DNA]</scope>
    <source>
        <strain evidence="3 4">L-25-5w-1</strain>
    </source>
</reference>
<dbReference type="EMBL" id="RXMA01000007">
    <property type="protein sequence ID" value="RTR21129.1"/>
    <property type="molecule type" value="Genomic_DNA"/>
</dbReference>
<dbReference type="Pfam" id="PF00425">
    <property type="entry name" value="Chorismate_bind"/>
    <property type="match status" value="1"/>
</dbReference>
<organism evidence="3 4">
    <name type="scientific">Azospirillum griseum</name>
    <dbReference type="NCBI Taxonomy" id="2496639"/>
    <lineage>
        <taxon>Bacteria</taxon>
        <taxon>Pseudomonadati</taxon>
        <taxon>Pseudomonadota</taxon>
        <taxon>Alphaproteobacteria</taxon>
        <taxon>Rhodospirillales</taxon>
        <taxon>Azospirillaceae</taxon>
        <taxon>Azospirillum</taxon>
    </lineage>
</organism>
<proteinExistence type="predicted"/>
<dbReference type="Pfam" id="PF04715">
    <property type="entry name" value="Anth_synt_I_N"/>
    <property type="match status" value="1"/>
</dbReference>
<dbReference type="InterPro" id="IPR006805">
    <property type="entry name" value="Anth_synth_I_N"/>
</dbReference>